<dbReference type="RefSeq" id="XP_046017763.1">
    <property type="nucleotide sequence ID" value="XM_046148332.1"/>
</dbReference>
<comment type="caution">
    <text evidence="1">The sequence shown here is derived from an EMBL/GenBank/DDBJ whole genome shotgun (WGS) entry which is preliminary data.</text>
</comment>
<dbReference type="AlphaFoldDB" id="A0A9P8YGW3"/>
<gene>
    <name evidence="1" type="ORF">B0I36DRAFT_1386</name>
</gene>
<evidence type="ECO:0000313" key="2">
    <source>
        <dbReference type="Proteomes" id="UP000756346"/>
    </source>
</evidence>
<dbReference type="Proteomes" id="UP000756346">
    <property type="component" value="Unassembled WGS sequence"/>
</dbReference>
<reference evidence="1" key="1">
    <citation type="journal article" date="2021" name="Nat. Commun.">
        <title>Genetic determinants of endophytism in the Arabidopsis root mycobiome.</title>
        <authorList>
            <person name="Mesny F."/>
            <person name="Miyauchi S."/>
            <person name="Thiergart T."/>
            <person name="Pickel B."/>
            <person name="Atanasova L."/>
            <person name="Karlsson M."/>
            <person name="Huettel B."/>
            <person name="Barry K.W."/>
            <person name="Haridas S."/>
            <person name="Chen C."/>
            <person name="Bauer D."/>
            <person name="Andreopoulos W."/>
            <person name="Pangilinan J."/>
            <person name="LaButti K."/>
            <person name="Riley R."/>
            <person name="Lipzen A."/>
            <person name="Clum A."/>
            <person name="Drula E."/>
            <person name="Henrissat B."/>
            <person name="Kohler A."/>
            <person name="Grigoriev I.V."/>
            <person name="Martin F.M."/>
            <person name="Hacquard S."/>
        </authorList>
    </citation>
    <scope>NUCLEOTIDE SEQUENCE</scope>
    <source>
        <strain evidence="1">MPI-CAGE-CH-0230</strain>
    </source>
</reference>
<organism evidence="1 2">
    <name type="scientific">Microdochium trichocladiopsis</name>
    <dbReference type="NCBI Taxonomy" id="1682393"/>
    <lineage>
        <taxon>Eukaryota</taxon>
        <taxon>Fungi</taxon>
        <taxon>Dikarya</taxon>
        <taxon>Ascomycota</taxon>
        <taxon>Pezizomycotina</taxon>
        <taxon>Sordariomycetes</taxon>
        <taxon>Xylariomycetidae</taxon>
        <taxon>Xylariales</taxon>
        <taxon>Microdochiaceae</taxon>
        <taxon>Microdochium</taxon>
    </lineage>
</organism>
<proteinExistence type="predicted"/>
<dbReference type="EMBL" id="JAGTJQ010000001">
    <property type="protein sequence ID" value="KAH7039708.1"/>
    <property type="molecule type" value="Genomic_DNA"/>
</dbReference>
<evidence type="ECO:0000313" key="1">
    <source>
        <dbReference type="EMBL" id="KAH7039708.1"/>
    </source>
</evidence>
<name>A0A9P8YGW3_9PEZI</name>
<accession>A0A9P8YGW3</accession>
<protein>
    <submittedName>
        <fullName evidence="1">Uncharacterized protein</fullName>
    </submittedName>
</protein>
<dbReference type="GeneID" id="70177878"/>
<sequence length="223" mass="24982">MQLGPFAVRLLHGARQRSMASPPITVLRRRFTCRWLGPMRALLEHCPAMLLLLQSSHQTNYAKALKRGEDTCRHPTRTGLPEHSIAAGNDEIGIVHPLSPKRSLGHFSSSASISWAPSMTLSGRRPIPQGSYLTHGRTRTSFVWTGPRSEPWAIALAELRIWPESAPNTTHSRRPQRGIIRSETAEFEGAQFCTESPRFSALRLRAYPNASHLISRTNSFQKD</sequence>
<keyword evidence="2" id="KW-1185">Reference proteome</keyword>